<keyword evidence="3 9" id="KW-1134">Transmembrane beta strand</keyword>
<dbReference type="InterPro" id="IPR012910">
    <property type="entry name" value="Plug_dom"/>
</dbReference>
<evidence type="ECO:0000256" key="6">
    <source>
        <dbReference type="ARBA" id="ARBA00023077"/>
    </source>
</evidence>
<evidence type="ECO:0000256" key="8">
    <source>
        <dbReference type="ARBA" id="ARBA00023237"/>
    </source>
</evidence>
<evidence type="ECO:0000259" key="14">
    <source>
        <dbReference type="Pfam" id="PF07715"/>
    </source>
</evidence>
<keyword evidence="7 9" id="KW-0472">Membrane</keyword>
<evidence type="ECO:0000256" key="3">
    <source>
        <dbReference type="ARBA" id="ARBA00022452"/>
    </source>
</evidence>
<proteinExistence type="inferred from homology"/>
<comment type="similarity">
    <text evidence="9 11">Belongs to the TonB-dependent receptor family.</text>
</comment>
<dbReference type="InterPro" id="IPR039426">
    <property type="entry name" value="TonB-dep_rcpt-like"/>
</dbReference>
<keyword evidence="15" id="KW-0675">Receptor</keyword>
<protein>
    <submittedName>
        <fullName evidence="15">TonB-dependent receptor</fullName>
    </submittedName>
</protein>
<dbReference type="InterPro" id="IPR037066">
    <property type="entry name" value="Plug_dom_sf"/>
</dbReference>
<dbReference type="PANTHER" id="PTHR30069">
    <property type="entry name" value="TONB-DEPENDENT OUTER MEMBRANE RECEPTOR"/>
    <property type="match status" value="1"/>
</dbReference>
<evidence type="ECO:0000256" key="11">
    <source>
        <dbReference type="RuleBase" id="RU003357"/>
    </source>
</evidence>
<comment type="caution">
    <text evidence="15">The sequence shown here is derived from an EMBL/GenBank/DDBJ whole genome shotgun (WGS) entry which is preliminary data.</text>
</comment>
<keyword evidence="4 9" id="KW-0812">Transmembrane</keyword>
<accession>A0ABU9T0F8</accession>
<evidence type="ECO:0000313" key="15">
    <source>
        <dbReference type="EMBL" id="MEM5499628.1"/>
    </source>
</evidence>
<dbReference type="InterPro" id="IPR036942">
    <property type="entry name" value="Beta-barrel_TonB_sf"/>
</dbReference>
<feature type="short sequence motif" description="TonB C-terminal box" evidence="10">
    <location>
        <begin position="700"/>
        <end position="717"/>
    </location>
</feature>
<dbReference type="EMBL" id="JBBMQS010000015">
    <property type="protein sequence ID" value="MEM5499628.1"/>
    <property type="molecule type" value="Genomic_DNA"/>
</dbReference>
<dbReference type="PROSITE" id="PS01156">
    <property type="entry name" value="TONB_DEPENDENT_REC_2"/>
    <property type="match status" value="1"/>
</dbReference>
<keyword evidence="6 11" id="KW-0798">TonB box</keyword>
<dbReference type="InterPro" id="IPR010917">
    <property type="entry name" value="TonB_rcpt_CS"/>
</dbReference>
<gene>
    <name evidence="15" type="ORF">WNY77_19610</name>
</gene>
<dbReference type="Gene3D" id="2.40.170.20">
    <property type="entry name" value="TonB-dependent receptor, beta-barrel domain"/>
    <property type="match status" value="1"/>
</dbReference>
<evidence type="ECO:0000256" key="9">
    <source>
        <dbReference type="PROSITE-ProRule" id="PRU01360"/>
    </source>
</evidence>
<feature type="chain" id="PRO_5046160040" evidence="12">
    <location>
        <begin position="32"/>
        <end position="717"/>
    </location>
</feature>
<evidence type="ECO:0000259" key="13">
    <source>
        <dbReference type="Pfam" id="PF00593"/>
    </source>
</evidence>
<dbReference type="Gene3D" id="2.170.130.10">
    <property type="entry name" value="TonB-dependent receptor, plug domain"/>
    <property type="match status" value="1"/>
</dbReference>
<feature type="domain" description="TonB-dependent receptor-like beta-barrel" evidence="13">
    <location>
        <begin position="220"/>
        <end position="674"/>
    </location>
</feature>
<keyword evidence="2 9" id="KW-0813">Transport</keyword>
<keyword evidence="16" id="KW-1185">Reference proteome</keyword>
<dbReference type="PANTHER" id="PTHR30069:SF49">
    <property type="entry name" value="OUTER MEMBRANE PROTEIN C"/>
    <property type="match status" value="1"/>
</dbReference>
<evidence type="ECO:0000256" key="4">
    <source>
        <dbReference type="ARBA" id="ARBA00022692"/>
    </source>
</evidence>
<dbReference type="Pfam" id="PF07715">
    <property type="entry name" value="Plug"/>
    <property type="match status" value="1"/>
</dbReference>
<dbReference type="SUPFAM" id="SSF56935">
    <property type="entry name" value="Porins"/>
    <property type="match status" value="1"/>
</dbReference>
<keyword evidence="8 9" id="KW-0998">Cell outer membrane</keyword>
<keyword evidence="5 12" id="KW-0732">Signal</keyword>
<comment type="subcellular location">
    <subcellularLocation>
        <location evidence="1 9">Cell outer membrane</location>
        <topology evidence="1 9">Multi-pass membrane protein</topology>
    </subcellularLocation>
</comment>
<feature type="domain" description="TonB-dependent receptor plug" evidence="14">
    <location>
        <begin position="38"/>
        <end position="136"/>
    </location>
</feature>
<evidence type="ECO:0000256" key="12">
    <source>
        <dbReference type="SAM" id="SignalP"/>
    </source>
</evidence>
<dbReference type="Proteomes" id="UP001461163">
    <property type="component" value="Unassembled WGS sequence"/>
</dbReference>
<evidence type="ECO:0000313" key="16">
    <source>
        <dbReference type="Proteomes" id="UP001461163"/>
    </source>
</evidence>
<dbReference type="PROSITE" id="PS52016">
    <property type="entry name" value="TONB_DEPENDENT_REC_3"/>
    <property type="match status" value="1"/>
</dbReference>
<evidence type="ECO:0000256" key="10">
    <source>
        <dbReference type="PROSITE-ProRule" id="PRU10144"/>
    </source>
</evidence>
<dbReference type="Pfam" id="PF00593">
    <property type="entry name" value="TonB_dep_Rec_b-barrel"/>
    <property type="match status" value="1"/>
</dbReference>
<reference evidence="15 16" key="1">
    <citation type="submission" date="2024-03" db="EMBL/GenBank/DDBJ databases">
        <title>Community enrichment and isolation of bacterial strains for fucoidan degradation.</title>
        <authorList>
            <person name="Sichert A."/>
        </authorList>
    </citation>
    <scope>NUCLEOTIDE SEQUENCE [LARGE SCALE GENOMIC DNA]</scope>
    <source>
        <strain evidence="15 16">AS12</strain>
    </source>
</reference>
<dbReference type="RefSeq" id="WP_342882706.1">
    <property type="nucleotide sequence ID" value="NZ_JBBMQS010000015.1"/>
</dbReference>
<name>A0ABU9T0F8_9ALTE</name>
<evidence type="ECO:0000256" key="5">
    <source>
        <dbReference type="ARBA" id="ARBA00022729"/>
    </source>
</evidence>
<sequence length="717" mass="79495">MKPSYPRSSYICCLSPVALAISSIFSLAIHAEEAIEIVKISGNQQSNASQLGSVDELLKRQGVDFSAAGGMSSLPVLNGMMGDRVKVLIDGADITASCANHMNPPLSYVSANQVQVLNVVAGISPVSAGGDNIAGVISVNEVAPLYLEGNGVRWHSGYGSVQYKSNNQAKSFGLGARLASQNFSLDYQGAFEDAESYEDGHGDTVLDTLYRAQNHALTAAVKDDKQQLAVKLTHQNIPFQGFPNQYMDMTDNKSYGITSLYQRQLDEGDFEFQINWHGVKHEMGFFSDEKSGMMPMKTAADDYSYRLNWQFVTSTNNIVNLGHEYFEYHLDDWWPAVEDSMMMGPNDYININDGKRQRIAVFAETSQSLNTNWWLSAGIRLEQVSTNTGEVQPYTDDTSMDTSSMHMSMQSSMPISTLNNNDAADIFNAMNRKRSNTLMDATLSARYLFDANEQIELAIARKNRAPNLYERYSWGVSTMATTMIGWFGDGNGYIGNPNLAPETAHTLSINYSDSAVDNEWKFSANAWYTSVKDYIDAEIVSSFNLTSSGAGTRNILQFTNLDATLYGVKLNGSIQFLDSEKWGLWQLNANLSTTRGKRDRNEGDLYQIVPLKSELKVEQKTGNWQNSIEWQWVASKKDTDERRLENSTKSYHLVNASSKLTWQDATLSFAINNLFDTDYALPMGGVSIAEYKMDNSQGFSQVAGAGRSVNIGLSYAF</sequence>
<organism evidence="15 16">
    <name type="scientific">Paraglaciecola mesophila</name>
    <dbReference type="NCBI Taxonomy" id="197222"/>
    <lineage>
        <taxon>Bacteria</taxon>
        <taxon>Pseudomonadati</taxon>
        <taxon>Pseudomonadota</taxon>
        <taxon>Gammaproteobacteria</taxon>
        <taxon>Alteromonadales</taxon>
        <taxon>Alteromonadaceae</taxon>
        <taxon>Paraglaciecola</taxon>
    </lineage>
</organism>
<evidence type="ECO:0000256" key="2">
    <source>
        <dbReference type="ARBA" id="ARBA00022448"/>
    </source>
</evidence>
<evidence type="ECO:0000256" key="7">
    <source>
        <dbReference type="ARBA" id="ARBA00023136"/>
    </source>
</evidence>
<dbReference type="InterPro" id="IPR000531">
    <property type="entry name" value="Beta-barrel_TonB"/>
</dbReference>
<evidence type="ECO:0000256" key="1">
    <source>
        <dbReference type="ARBA" id="ARBA00004571"/>
    </source>
</evidence>
<feature type="signal peptide" evidence="12">
    <location>
        <begin position="1"/>
        <end position="31"/>
    </location>
</feature>